<dbReference type="InterPro" id="IPR014756">
    <property type="entry name" value="Ig_E-set"/>
</dbReference>
<dbReference type="GO" id="GO:0005737">
    <property type="term" value="C:cytoplasm"/>
    <property type="evidence" value="ECO:0007669"/>
    <property type="project" value="TreeGrafter"/>
</dbReference>
<gene>
    <name evidence="5" type="ORF">CCAP1982_LOCUS4599</name>
</gene>
<dbReference type="OrthoDB" id="7785529at2759"/>
<dbReference type="PANTHER" id="PTHR11188:SF167">
    <property type="entry name" value="ARRESTIN C-TERMINAL-LIKE DOMAIN-CONTAINING PROTEIN-RELATED"/>
    <property type="match status" value="1"/>
</dbReference>
<accession>A0A811UC36</accession>
<sequence length="485" mass="52810">MASKCTITFDNNPMGVYYAGQTVSGVAELVTTRPKTIRSIYISVCGHAETRWTENVTKQDTEGKPQKTIETFSASELYYSTESHVYGQSGGAQIELPPGKYAFPFHATIPPNAPTSFNGSWGQIQHEVALVIDRVMRYDNKFKQGYTVISPYDLNLNPEHMKPLQKIEEKTFCWSLCCGAKGPMVMHVKVPFSAYAPGQKIRFNVVLDNQSDVHCSDVKVRLMKKVTFTSRNPEAKRQVVEVKVADNHCGEVVKNNKAEFNEYLQIPSTTPTSLENCSLIKVSYTIKFIAKVSRIHGDLVIEFPLTIGTVPLYASANDQGPVTTQPGTGPAYKPLPPPMFEEDIRSEQFEDNTFRPRYPIFLSDAALPTGNNGANNQPLPPSNGIYPSNITPAPAPSMPVPSTPPQNNSIPSHNYTPSPASLPTQPVFPASPTPSAPALNSANVSPKPSSSSAGNNVEVLGFSLPPDYEPTPAPAPGSKPGIGWK</sequence>
<dbReference type="KEGG" id="ccat:101463233"/>
<evidence type="ECO:0000313" key="5">
    <source>
        <dbReference type="EMBL" id="CAD6995898.1"/>
    </source>
</evidence>
<dbReference type="SUPFAM" id="SSF81296">
    <property type="entry name" value="E set domains"/>
    <property type="match status" value="2"/>
</dbReference>
<feature type="region of interest" description="Disordered" evidence="3">
    <location>
        <begin position="369"/>
        <end position="485"/>
    </location>
</feature>
<feature type="compositionally biased region" description="Polar residues" evidence="3">
    <location>
        <begin position="406"/>
        <end position="424"/>
    </location>
</feature>
<evidence type="ECO:0000256" key="3">
    <source>
        <dbReference type="SAM" id="MobiDB-lite"/>
    </source>
</evidence>
<dbReference type="InterPro" id="IPR011022">
    <property type="entry name" value="Arrestin_C-like"/>
</dbReference>
<dbReference type="EMBL" id="CAJHJT010000001">
    <property type="protein sequence ID" value="CAD6995898.1"/>
    <property type="molecule type" value="Genomic_DNA"/>
</dbReference>
<dbReference type="SMART" id="SM01017">
    <property type="entry name" value="Arrestin_C"/>
    <property type="match status" value="1"/>
</dbReference>
<dbReference type="Proteomes" id="UP000606786">
    <property type="component" value="Unassembled WGS sequence"/>
</dbReference>
<dbReference type="InterPro" id="IPR011021">
    <property type="entry name" value="Arrestin-like_N"/>
</dbReference>
<dbReference type="Pfam" id="PF02752">
    <property type="entry name" value="Arrestin_C"/>
    <property type="match status" value="1"/>
</dbReference>
<feature type="domain" description="Arrestin C-terminal-like" evidence="4">
    <location>
        <begin position="180"/>
        <end position="312"/>
    </location>
</feature>
<comment type="similarity">
    <text evidence="1">Belongs to the arrestin family.</text>
</comment>
<evidence type="ECO:0000256" key="2">
    <source>
        <dbReference type="ARBA" id="ARBA00022606"/>
    </source>
</evidence>
<reference evidence="5" key="1">
    <citation type="submission" date="2020-11" db="EMBL/GenBank/DDBJ databases">
        <authorList>
            <person name="Whitehead M."/>
        </authorList>
    </citation>
    <scope>NUCLEOTIDE SEQUENCE</scope>
    <source>
        <strain evidence="5">EGII</strain>
    </source>
</reference>
<organism evidence="5 6">
    <name type="scientific">Ceratitis capitata</name>
    <name type="common">Mediterranean fruit fly</name>
    <name type="synonym">Tephritis capitata</name>
    <dbReference type="NCBI Taxonomy" id="7213"/>
    <lineage>
        <taxon>Eukaryota</taxon>
        <taxon>Metazoa</taxon>
        <taxon>Ecdysozoa</taxon>
        <taxon>Arthropoda</taxon>
        <taxon>Hexapoda</taxon>
        <taxon>Insecta</taxon>
        <taxon>Pterygota</taxon>
        <taxon>Neoptera</taxon>
        <taxon>Endopterygota</taxon>
        <taxon>Diptera</taxon>
        <taxon>Brachycera</taxon>
        <taxon>Muscomorpha</taxon>
        <taxon>Tephritoidea</taxon>
        <taxon>Tephritidae</taxon>
        <taxon>Ceratitis</taxon>
        <taxon>Ceratitis</taxon>
    </lineage>
</organism>
<feature type="compositionally biased region" description="Low complexity" evidence="3">
    <location>
        <begin position="440"/>
        <end position="456"/>
    </location>
</feature>
<feature type="compositionally biased region" description="Pro residues" evidence="3">
    <location>
        <begin position="393"/>
        <end position="404"/>
    </location>
</feature>
<dbReference type="Gene3D" id="2.60.40.640">
    <property type="match status" value="2"/>
</dbReference>
<evidence type="ECO:0000259" key="4">
    <source>
        <dbReference type="SMART" id="SM01017"/>
    </source>
</evidence>
<name>A0A811UC36_CERCA</name>
<protein>
    <submittedName>
        <fullName evidence="5">(Mediterranean fruit fly) hypothetical protein</fullName>
    </submittedName>
</protein>
<dbReference type="Pfam" id="PF00339">
    <property type="entry name" value="Arrestin_N"/>
    <property type="match status" value="1"/>
</dbReference>
<dbReference type="AlphaFoldDB" id="A0A811UC36"/>
<dbReference type="GO" id="GO:0015031">
    <property type="term" value="P:protein transport"/>
    <property type="evidence" value="ECO:0007669"/>
    <property type="project" value="TreeGrafter"/>
</dbReference>
<feature type="compositionally biased region" description="Pro residues" evidence="3">
    <location>
        <begin position="467"/>
        <end position="477"/>
    </location>
</feature>
<dbReference type="InterPro" id="IPR050357">
    <property type="entry name" value="Arrestin_domain-protein"/>
</dbReference>
<keyword evidence="6" id="KW-1185">Reference proteome</keyword>
<comment type="caution">
    <text evidence="5">The sequence shown here is derived from an EMBL/GenBank/DDBJ whole genome shotgun (WGS) entry which is preliminary data.</text>
</comment>
<evidence type="ECO:0000256" key="1">
    <source>
        <dbReference type="ARBA" id="ARBA00005298"/>
    </source>
</evidence>
<evidence type="ECO:0000313" key="6">
    <source>
        <dbReference type="Proteomes" id="UP000606786"/>
    </source>
</evidence>
<dbReference type="PANTHER" id="PTHR11188">
    <property type="entry name" value="ARRESTIN DOMAIN CONTAINING PROTEIN"/>
    <property type="match status" value="1"/>
</dbReference>
<dbReference type="InterPro" id="IPR014752">
    <property type="entry name" value="Arrestin-like_C"/>
</dbReference>
<keyword evidence="2" id="KW-0716">Sensory transduction</keyword>
<proteinExistence type="inferred from homology"/>